<dbReference type="EMBL" id="BAABIB010000184">
    <property type="protein sequence ID" value="GAA4672516.1"/>
    <property type="molecule type" value="Genomic_DNA"/>
</dbReference>
<evidence type="ECO:0000313" key="2">
    <source>
        <dbReference type="Proteomes" id="UP001500192"/>
    </source>
</evidence>
<keyword evidence="2" id="KW-1185">Reference proteome</keyword>
<name>A0ABP8VX17_9PSEU</name>
<sequence>MTTVVLALLAWLALYYLACQIWPYTACGRCNGGKHTSPTGKAWRNCSRCGGTGKKRRLLARKP</sequence>
<gene>
    <name evidence="1" type="ORF">GCM10023214_79000</name>
</gene>
<organism evidence="1 2">
    <name type="scientific">Amycolatopsis dongchuanensis</name>
    <dbReference type="NCBI Taxonomy" id="1070866"/>
    <lineage>
        <taxon>Bacteria</taxon>
        <taxon>Bacillati</taxon>
        <taxon>Actinomycetota</taxon>
        <taxon>Actinomycetes</taxon>
        <taxon>Pseudonocardiales</taxon>
        <taxon>Pseudonocardiaceae</taxon>
        <taxon>Amycolatopsis</taxon>
    </lineage>
</organism>
<comment type="caution">
    <text evidence="1">The sequence shown here is derived from an EMBL/GenBank/DDBJ whole genome shotgun (WGS) entry which is preliminary data.</text>
</comment>
<proteinExistence type="predicted"/>
<reference evidence="2" key="1">
    <citation type="journal article" date="2019" name="Int. J. Syst. Evol. Microbiol.">
        <title>The Global Catalogue of Microorganisms (GCM) 10K type strain sequencing project: providing services to taxonomists for standard genome sequencing and annotation.</title>
        <authorList>
            <consortium name="The Broad Institute Genomics Platform"/>
            <consortium name="The Broad Institute Genome Sequencing Center for Infectious Disease"/>
            <person name="Wu L."/>
            <person name="Ma J."/>
        </authorList>
    </citation>
    <scope>NUCLEOTIDE SEQUENCE [LARGE SCALE GENOMIC DNA]</scope>
    <source>
        <strain evidence="2">JCM 18054</strain>
    </source>
</reference>
<evidence type="ECO:0000313" key="1">
    <source>
        <dbReference type="EMBL" id="GAA4672516.1"/>
    </source>
</evidence>
<protein>
    <submittedName>
        <fullName evidence="1">Uncharacterized protein</fullName>
    </submittedName>
</protein>
<dbReference type="Proteomes" id="UP001500192">
    <property type="component" value="Unassembled WGS sequence"/>
</dbReference>
<dbReference type="RefSeq" id="WP_346057036.1">
    <property type="nucleotide sequence ID" value="NZ_BAABIB010000184.1"/>
</dbReference>
<accession>A0ABP8VX17</accession>